<dbReference type="PANTHER" id="PTHR12197">
    <property type="entry name" value="HISTONE-LYSINE N-METHYLTRANSFERASE SMYD"/>
    <property type="match status" value="1"/>
</dbReference>
<dbReference type="AlphaFoldDB" id="A0A7R8WBT1"/>
<dbReference type="Pfam" id="PF01753">
    <property type="entry name" value="zf-MYND"/>
    <property type="match status" value="1"/>
</dbReference>
<dbReference type="PROSITE" id="PS50865">
    <property type="entry name" value="ZF_MYND_2"/>
    <property type="match status" value="1"/>
</dbReference>
<dbReference type="InterPro" id="IPR002893">
    <property type="entry name" value="Znf_MYND"/>
</dbReference>
<name>A0A7R8WBT1_9CRUS</name>
<dbReference type="Gene3D" id="6.10.140.2220">
    <property type="match status" value="1"/>
</dbReference>
<dbReference type="OrthoDB" id="265717at2759"/>
<sequence length="339" mass="38934">MRDRPPHGLISSPRFKRDSSSSFVAKGTTLLTAEPFAYVLQSELQGQRCDYCFKKPPKLHRCSGCQYVYYCAATCQVKAWKDHKVECPCLRRCQPKVPPNFARLMARILVKLQTGGGEQEEGIINKIRRRKFRDLMSHYDDIKQDLRRMEHFTSVCAVIEDFLPKEFTKRTNPYELLTIYGKICVNSFSIVDGEMTTTGTGIYLAPSILDHSCHPTALAVFDGTAIHIRTIQDIPDFDWSKVVISYIDPLQRTADRKRELQEQYYFECKCPSCLQGYRDLQMGSMKCPKCSDGCVPVAETSHLPCSSCNKEVEDEQLLEKFRSISEFSKENLQKMRQTN</sequence>
<dbReference type="InterPro" id="IPR050869">
    <property type="entry name" value="H3K4_H4K5_MeTrfase"/>
</dbReference>
<dbReference type="Gene3D" id="1.10.220.160">
    <property type="match status" value="1"/>
</dbReference>
<gene>
    <name evidence="1" type="ORF">CTOB1V02_LOCUS4174</name>
</gene>
<dbReference type="EMBL" id="OB660785">
    <property type="protein sequence ID" value="CAD7226251.1"/>
    <property type="molecule type" value="Genomic_DNA"/>
</dbReference>
<feature type="non-terminal residue" evidence="1">
    <location>
        <position position="1"/>
    </location>
</feature>
<proteinExistence type="predicted"/>
<evidence type="ECO:0000313" key="1">
    <source>
        <dbReference type="EMBL" id="CAD7226251.1"/>
    </source>
</evidence>
<dbReference type="Gene3D" id="2.170.270.10">
    <property type="entry name" value="SET domain"/>
    <property type="match status" value="1"/>
</dbReference>
<reference evidence="1" key="1">
    <citation type="submission" date="2020-11" db="EMBL/GenBank/DDBJ databases">
        <authorList>
            <person name="Tran Van P."/>
        </authorList>
    </citation>
    <scope>NUCLEOTIDE SEQUENCE</scope>
</reference>
<dbReference type="PROSITE" id="PS01360">
    <property type="entry name" value="ZF_MYND_1"/>
    <property type="match status" value="1"/>
</dbReference>
<dbReference type="InterPro" id="IPR046341">
    <property type="entry name" value="SET_dom_sf"/>
</dbReference>
<protein>
    <submittedName>
        <fullName evidence="1">Uncharacterized protein</fullName>
    </submittedName>
</protein>
<organism evidence="1">
    <name type="scientific">Cyprideis torosa</name>
    <dbReference type="NCBI Taxonomy" id="163714"/>
    <lineage>
        <taxon>Eukaryota</taxon>
        <taxon>Metazoa</taxon>
        <taxon>Ecdysozoa</taxon>
        <taxon>Arthropoda</taxon>
        <taxon>Crustacea</taxon>
        <taxon>Oligostraca</taxon>
        <taxon>Ostracoda</taxon>
        <taxon>Podocopa</taxon>
        <taxon>Podocopida</taxon>
        <taxon>Cytherocopina</taxon>
        <taxon>Cytheroidea</taxon>
        <taxon>Cytherideidae</taxon>
        <taxon>Cyprideis</taxon>
    </lineage>
</organism>
<dbReference type="GO" id="GO:0005634">
    <property type="term" value="C:nucleus"/>
    <property type="evidence" value="ECO:0007669"/>
    <property type="project" value="TreeGrafter"/>
</dbReference>
<dbReference type="SUPFAM" id="SSF82199">
    <property type="entry name" value="SET domain"/>
    <property type="match status" value="1"/>
</dbReference>
<dbReference type="SUPFAM" id="SSF144232">
    <property type="entry name" value="HIT/MYND zinc finger-like"/>
    <property type="match status" value="1"/>
</dbReference>
<dbReference type="PANTHER" id="PTHR12197:SF251">
    <property type="entry name" value="EG:BACR7C10.4 PROTEIN"/>
    <property type="match status" value="1"/>
</dbReference>
<accession>A0A7R8WBT1</accession>